<dbReference type="Pfam" id="PF10035">
    <property type="entry name" value="DUF2179"/>
    <property type="match status" value="1"/>
</dbReference>
<dbReference type="CDD" id="cd16381">
    <property type="entry name" value="YitT_C_like_1"/>
    <property type="match status" value="1"/>
</dbReference>
<sequence length="174" mass="19539">MWIQVLLYITILLVKIVEVTLATTRIVLITRGERLKGAFIGFFEVCIWVVLVSTVLKDISSDPIKVFVYALGFALGNFLGSVFEEKLAIGTTRVEVIVKETDGIELINRIREHGYAVTSISGEGMNSKRTVLIMHVKRKMASKLIRLIHQYQENVVITVNEIKPVYGGFGTLKK</sequence>
<dbReference type="EMBL" id="LR130778">
    <property type="protein sequence ID" value="VDN46739.1"/>
    <property type="molecule type" value="Genomic_DNA"/>
</dbReference>
<evidence type="ECO:0000256" key="6">
    <source>
        <dbReference type="HAMAP-Rule" id="MF_01515"/>
    </source>
</evidence>
<evidence type="ECO:0000259" key="7">
    <source>
        <dbReference type="Pfam" id="PF10035"/>
    </source>
</evidence>
<evidence type="ECO:0000256" key="5">
    <source>
        <dbReference type="ARBA" id="ARBA00023136"/>
    </source>
</evidence>
<keyword evidence="10" id="KW-1185">Reference proteome</keyword>
<keyword evidence="2 6" id="KW-1003">Cell membrane</keyword>
<gene>
    <name evidence="9" type="ORF">PATL70BA_0864</name>
</gene>
<evidence type="ECO:0000256" key="1">
    <source>
        <dbReference type="ARBA" id="ARBA00004651"/>
    </source>
</evidence>
<feature type="transmembrane region" description="Helical" evidence="6">
    <location>
        <begin position="6"/>
        <end position="28"/>
    </location>
</feature>
<proteinExistence type="inferred from homology"/>
<dbReference type="HAMAP" id="MF_01515">
    <property type="entry name" value="UPF0316"/>
    <property type="match status" value="1"/>
</dbReference>
<protein>
    <recommendedName>
        <fullName evidence="6">UPF0316 protein PATL70BA_0864</fullName>
    </recommendedName>
</protein>
<evidence type="ECO:0000313" key="10">
    <source>
        <dbReference type="Proteomes" id="UP000279029"/>
    </source>
</evidence>
<evidence type="ECO:0000256" key="3">
    <source>
        <dbReference type="ARBA" id="ARBA00022692"/>
    </source>
</evidence>
<keyword evidence="3 6" id="KW-0812">Transmembrane</keyword>
<dbReference type="InterPro" id="IPR044035">
    <property type="entry name" value="DUF5698"/>
</dbReference>
<evidence type="ECO:0000259" key="8">
    <source>
        <dbReference type="Pfam" id="PF18955"/>
    </source>
</evidence>
<comment type="subcellular location">
    <subcellularLocation>
        <location evidence="1 6">Cell membrane</location>
        <topology evidence="1 6">Multi-pass membrane protein</topology>
    </subcellularLocation>
</comment>
<organism evidence="9 10">
    <name type="scientific">Petrocella atlantisensis</name>
    <dbReference type="NCBI Taxonomy" id="2173034"/>
    <lineage>
        <taxon>Bacteria</taxon>
        <taxon>Bacillati</taxon>
        <taxon>Bacillota</taxon>
        <taxon>Clostridia</taxon>
        <taxon>Lachnospirales</taxon>
        <taxon>Vallitaleaceae</taxon>
        <taxon>Petrocella</taxon>
    </lineage>
</organism>
<dbReference type="RefSeq" id="WP_125136190.1">
    <property type="nucleotide sequence ID" value="NZ_LR130778.1"/>
</dbReference>
<feature type="transmembrane region" description="Helical" evidence="6">
    <location>
        <begin position="66"/>
        <end position="83"/>
    </location>
</feature>
<keyword evidence="4 6" id="KW-1133">Transmembrane helix</keyword>
<reference evidence="9 10" key="1">
    <citation type="submission" date="2018-09" db="EMBL/GenBank/DDBJ databases">
        <authorList>
            <person name="Postec A."/>
        </authorList>
    </citation>
    <scope>NUCLEOTIDE SEQUENCE [LARGE SCALE GENOMIC DNA]</scope>
    <source>
        <strain evidence="9">70B-A</strain>
    </source>
</reference>
<keyword evidence="5 6" id="KW-0472">Membrane</keyword>
<evidence type="ECO:0000256" key="2">
    <source>
        <dbReference type="ARBA" id="ARBA00022475"/>
    </source>
</evidence>
<dbReference type="Proteomes" id="UP000279029">
    <property type="component" value="Chromosome"/>
</dbReference>
<accession>A0A3P7S1G2</accession>
<comment type="similarity">
    <text evidence="6">Belongs to the UPF0316 family.</text>
</comment>
<dbReference type="PANTHER" id="PTHR40060">
    <property type="entry name" value="UPF0316 PROTEIN YEBE"/>
    <property type="match status" value="1"/>
</dbReference>
<name>A0A3P7S1G2_9FIRM</name>
<dbReference type="PANTHER" id="PTHR40060:SF1">
    <property type="entry name" value="UPF0316 PROTEIN YEBE"/>
    <property type="match status" value="1"/>
</dbReference>
<dbReference type="AlphaFoldDB" id="A0A3P7S1G2"/>
<dbReference type="KEGG" id="cbar:PATL70BA_0864"/>
<feature type="transmembrane region" description="Helical" evidence="6">
    <location>
        <begin position="35"/>
        <end position="54"/>
    </location>
</feature>
<dbReference type="OrthoDB" id="48231at2"/>
<evidence type="ECO:0000313" key="9">
    <source>
        <dbReference type="EMBL" id="VDN46739.1"/>
    </source>
</evidence>
<dbReference type="InterPro" id="IPR022930">
    <property type="entry name" value="UPF0316"/>
</dbReference>
<dbReference type="GO" id="GO:0005886">
    <property type="term" value="C:plasma membrane"/>
    <property type="evidence" value="ECO:0007669"/>
    <property type="project" value="UniProtKB-SubCell"/>
</dbReference>
<dbReference type="InterPro" id="IPR019264">
    <property type="entry name" value="DUF2179"/>
</dbReference>
<evidence type="ECO:0000256" key="4">
    <source>
        <dbReference type="ARBA" id="ARBA00022989"/>
    </source>
</evidence>
<feature type="domain" description="DUF2179" evidence="7">
    <location>
        <begin position="116"/>
        <end position="167"/>
    </location>
</feature>
<feature type="domain" description="DUF5698" evidence="8">
    <location>
        <begin position="23"/>
        <end position="80"/>
    </location>
</feature>
<dbReference type="Pfam" id="PF18955">
    <property type="entry name" value="DUF5698"/>
    <property type="match status" value="1"/>
</dbReference>